<evidence type="ECO:0000313" key="2">
    <source>
        <dbReference type="Proteomes" id="UP000799771"/>
    </source>
</evidence>
<dbReference type="Proteomes" id="UP000799771">
    <property type="component" value="Unassembled WGS sequence"/>
</dbReference>
<dbReference type="GeneID" id="54413671"/>
<proteinExistence type="predicted"/>
<name>A0A6A6AAM2_9PLEO</name>
<dbReference type="EMBL" id="ML977509">
    <property type="protein sequence ID" value="KAF2128205.1"/>
    <property type="molecule type" value="Genomic_DNA"/>
</dbReference>
<organism evidence="1 2">
    <name type="scientific">Dothidotthia symphoricarpi CBS 119687</name>
    <dbReference type="NCBI Taxonomy" id="1392245"/>
    <lineage>
        <taxon>Eukaryota</taxon>
        <taxon>Fungi</taxon>
        <taxon>Dikarya</taxon>
        <taxon>Ascomycota</taxon>
        <taxon>Pezizomycotina</taxon>
        <taxon>Dothideomycetes</taxon>
        <taxon>Pleosporomycetidae</taxon>
        <taxon>Pleosporales</taxon>
        <taxon>Dothidotthiaceae</taxon>
        <taxon>Dothidotthia</taxon>
    </lineage>
</organism>
<accession>A0A6A6AAM2</accession>
<protein>
    <submittedName>
        <fullName evidence="1">Uncharacterized protein</fullName>
    </submittedName>
</protein>
<sequence>MVPRQTRGNLRPRTHSRGFCPEPSPWHGYVFGTLQLCETADMCVLHCAPSHVAWNFPVSCVNIPNHGAPSYWKQHTLFLLRLTLPWEFWIQSRLQSWEPAPHPWVQRERHSWTIWTPGQSMQEHLIGQRWIYYQERGVIRISYRGGRHA</sequence>
<dbReference type="AlphaFoldDB" id="A0A6A6AAM2"/>
<keyword evidence="2" id="KW-1185">Reference proteome</keyword>
<evidence type="ECO:0000313" key="1">
    <source>
        <dbReference type="EMBL" id="KAF2128205.1"/>
    </source>
</evidence>
<gene>
    <name evidence="1" type="ORF">P153DRAFT_49822</name>
</gene>
<reference evidence="1" key="1">
    <citation type="journal article" date="2020" name="Stud. Mycol.">
        <title>101 Dothideomycetes genomes: a test case for predicting lifestyles and emergence of pathogens.</title>
        <authorList>
            <person name="Haridas S."/>
            <person name="Albert R."/>
            <person name="Binder M."/>
            <person name="Bloem J."/>
            <person name="Labutti K."/>
            <person name="Salamov A."/>
            <person name="Andreopoulos B."/>
            <person name="Baker S."/>
            <person name="Barry K."/>
            <person name="Bills G."/>
            <person name="Bluhm B."/>
            <person name="Cannon C."/>
            <person name="Castanera R."/>
            <person name="Culley D."/>
            <person name="Daum C."/>
            <person name="Ezra D."/>
            <person name="Gonzalez J."/>
            <person name="Henrissat B."/>
            <person name="Kuo A."/>
            <person name="Liang C."/>
            <person name="Lipzen A."/>
            <person name="Lutzoni F."/>
            <person name="Magnuson J."/>
            <person name="Mondo S."/>
            <person name="Nolan M."/>
            <person name="Ohm R."/>
            <person name="Pangilinan J."/>
            <person name="Park H.-J."/>
            <person name="Ramirez L."/>
            <person name="Alfaro M."/>
            <person name="Sun H."/>
            <person name="Tritt A."/>
            <person name="Yoshinaga Y."/>
            <person name="Zwiers L.-H."/>
            <person name="Turgeon B."/>
            <person name="Goodwin S."/>
            <person name="Spatafora J."/>
            <person name="Crous P."/>
            <person name="Grigoriev I."/>
        </authorList>
    </citation>
    <scope>NUCLEOTIDE SEQUENCE</scope>
    <source>
        <strain evidence="1">CBS 119687</strain>
    </source>
</reference>
<dbReference type="RefSeq" id="XP_033522594.1">
    <property type="nucleotide sequence ID" value="XM_033673239.1"/>
</dbReference>